<keyword evidence="3" id="KW-1185">Reference proteome</keyword>
<dbReference type="OrthoDB" id="177006at2157"/>
<proteinExistence type="predicted"/>
<evidence type="ECO:0000256" key="1">
    <source>
        <dbReference type="SAM" id="Phobius"/>
    </source>
</evidence>
<feature type="transmembrane region" description="Helical" evidence="1">
    <location>
        <begin position="82"/>
        <end position="100"/>
    </location>
</feature>
<dbReference type="Proteomes" id="UP000002698">
    <property type="component" value="Chromosome"/>
</dbReference>
<keyword evidence="1" id="KW-0812">Transmembrane</keyword>
<dbReference type="eggNOG" id="arCOG03922">
    <property type="taxonomic scope" value="Archaea"/>
</dbReference>
<dbReference type="HOGENOM" id="CLU_143267_0_0_2"/>
<sequence length="139" mass="14990">MLSTRYADRWTVSVRRTALVAVGDIVAIAAFLLYGLLIHAVNPLFFPQHTVLAAAPFIFAWVITAPLGGLYRPETVTSVRSALTKTTAVWVVASLAGGAIRGTEYFPGEAPAVFLVVNIVFGLAFLLPWRLAVAYTLGR</sequence>
<dbReference type="STRING" id="348780.NP_4290A"/>
<feature type="transmembrane region" description="Helical" evidence="1">
    <location>
        <begin position="21"/>
        <end position="45"/>
    </location>
</feature>
<dbReference type="EMBL" id="CR936257">
    <property type="protein sequence ID" value="CAI50236.1"/>
    <property type="molecule type" value="Genomic_DNA"/>
</dbReference>
<dbReference type="KEGG" id="nph:NP_4290A"/>
<dbReference type="GeneID" id="3702022"/>
<name>A0A1U7EYD0_NATPD</name>
<dbReference type="Pfam" id="PF11255">
    <property type="entry name" value="DUF3054"/>
    <property type="match status" value="1"/>
</dbReference>
<evidence type="ECO:0000313" key="3">
    <source>
        <dbReference type="Proteomes" id="UP000002698"/>
    </source>
</evidence>
<dbReference type="AlphaFoldDB" id="A0A1U7EYD0"/>
<feature type="transmembrane region" description="Helical" evidence="1">
    <location>
        <begin position="112"/>
        <end position="133"/>
    </location>
</feature>
<organism evidence="2 3">
    <name type="scientific">Natronomonas pharaonis (strain ATCC 35678 / DSM 2160 / CIP 103997 / JCM 8858 / NBRC 14720 / NCIMB 2260 / Gabara)</name>
    <name type="common">Halobacterium pharaonis</name>
    <dbReference type="NCBI Taxonomy" id="348780"/>
    <lineage>
        <taxon>Archaea</taxon>
        <taxon>Methanobacteriati</taxon>
        <taxon>Methanobacteriota</taxon>
        <taxon>Stenosarchaea group</taxon>
        <taxon>Halobacteria</taxon>
        <taxon>Halobacteriales</taxon>
        <taxon>Natronomonadaceae</taxon>
        <taxon>Natronomonas</taxon>
    </lineage>
</organism>
<accession>A0A1U7EYD0</accession>
<keyword evidence="1" id="KW-0472">Membrane</keyword>
<evidence type="ECO:0000313" key="2">
    <source>
        <dbReference type="EMBL" id="CAI50236.1"/>
    </source>
</evidence>
<dbReference type="EnsemblBacteria" id="CAI50236">
    <property type="protein sequence ID" value="CAI50236"/>
    <property type="gene ID" value="NP_4290A"/>
</dbReference>
<keyword evidence="1" id="KW-1133">Transmembrane helix</keyword>
<protein>
    <submittedName>
        <fullName evidence="2">DUF3054 family protein</fullName>
    </submittedName>
</protein>
<gene>
    <name evidence="2" type="ordered locus">NP_4290A</name>
</gene>
<feature type="transmembrane region" description="Helical" evidence="1">
    <location>
        <begin position="51"/>
        <end position="70"/>
    </location>
</feature>
<dbReference type="InterPro" id="IPR021414">
    <property type="entry name" value="DUF3054"/>
</dbReference>
<reference evidence="2 3" key="1">
    <citation type="journal article" date="2005" name="Genome Res.">
        <title>Living with two extremes: conclusions from the genome sequence of Natronomonas pharaonis.</title>
        <authorList>
            <person name="Falb M."/>
            <person name="Pfeiffer F."/>
            <person name="Palm P."/>
            <person name="Rodewald K."/>
            <person name="Hickmann V."/>
            <person name="Tittor J."/>
            <person name="Oesterhelt D."/>
        </authorList>
    </citation>
    <scope>NUCLEOTIDE SEQUENCE [LARGE SCALE GENOMIC DNA]</scope>
    <source>
        <strain evidence="3">ATCC 35678 / DSM 2160 / CIP 103997 / JCM 8858 / NBRC 14720 / NCIMB 2260 / Gabara</strain>
    </source>
</reference>
<dbReference type="RefSeq" id="WP_011323852.1">
    <property type="nucleotide sequence ID" value="NC_007426.1"/>
</dbReference>